<gene>
    <name evidence="2" type="ORF">CABS02_09487</name>
</gene>
<dbReference type="EMBL" id="SDAQ01000063">
    <property type="protein sequence ID" value="KAI3545144.1"/>
    <property type="molecule type" value="Genomic_DNA"/>
</dbReference>
<accession>A0A9Q0AYA4</accession>
<protein>
    <submittedName>
        <fullName evidence="2">Uncharacterized protein</fullName>
    </submittedName>
</protein>
<proteinExistence type="predicted"/>
<comment type="caution">
    <text evidence="2">The sequence shown here is derived from an EMBL/GenBank/DDBJ whole genome shotgun (WGS) entry which is preliminary data.</text>
</comment>
<keyword evidence="3" id="KW-1185">Reference proteome</keyword>
<feature type="compositionally biased region" description="Low complexity" evidence="1">
    <location>
        <begin position="64"/>
        <end position="76"/>
    </location>
</feature>
<evidence type="ECO:0000256" key="1">
    <source>
        <dbReference type="SAM" id="MobiDB-lite"/>
    </source>
</evidence>
<evidence type="ECO:0000313" key="2">
    <source>
        <dbReference type="EMBL" id="KAI3545144.1"/>
    </source>
</evidence>
<organism evidence="2 3">
    <name type="scientific">Colletotrichum abscissum</name>
    <dbReference type="NCBI Taxonomy" id="1671311"/>
    <lineage>
        <taxon>Eukaryota</taxon>
        <taxon>Fungi</taxon>
        <taxon>Dikarya</taxon>
        <taxon>Ascomycota</taxon>
        <taxon>Pezizomycotina</taxon>
        <taxon>Sordariomycetes</taxon>
        <taxon>Hypocreomycetidae</taxon>
        <taxon>Glomerellales</taxon>
        <taxon>Glomerellaceae</taxon>
        <taxon>Colletotrichum</taxon>
        <taxon>Colletotrichum acutatum species complex</taxon>
    </lineage>
</organism>
<dbReference type="Proteomes" id="UP001056436">
    <property type="component" value="Unassembled WGS sequence"/>
</dbReference>
<feature type="region of interest" description="Disordered" evidence="1">
    <location>
        <begin position="56"/>
        <end position="89"/>
    </location>
</feature>
<dbReference type="AlphaFoldDB" id="A0A9Q0AYA4"/>
<reference evidence="2" key="1">
    <citation type="submission" date="2019-01" db="EMBL/GenBank/DDBJ databases">
        <title>Colletotrichum abscissum LGMF1257.</title>
        <authorList>
            <person name="Baroncelli R."/>
        </authorList>
    </citation>
    <scope>NUCLEOTIDE SEQUENCE</scope>
    <source>
        <strain evidence="2">Ca142</strain>
    </source>
</reference>
<sequence>MAASEATDGTRERRAKPPFRGAIVPIVFIINQLGHRRPNMASTARDMEHLARAIQKLQDEAESDSSGSQSNGSNPSLTGSKFDDETPGKPCIAKAWFVVA</sequence>
<name>A0A9Q0AYA4_9PEZI</name>
<evidence type="ECO:0000313" key="3">
    <source>
        <dbReference type="Proteomes" id="UP001056436"/>
    </source>
</evidence>